<gene>
    <name evidence="3" type="ORF">G6O67_006216</name>
</gene>
<dbReference type="AlphaFoldDB" id="A0A8H4LVX3"/>
<accession>A0A8H4LVX3</accession>
<dbReference type="Pfam" id="PF13402">
    <property type="entry name" value="Peptidase_M60"/>
    <property type="match status" value="1"/>
</dbReference>
<keyword evidence="4" id="KW-1185">Reference proteome</keyword>
<dbReference type="Gene3D" id="2.60.120.1250">
    <property type="entry name" value="Peptidase M60, enhancin-like domain 1"/>
    <property type="match status" value="1"/>
</dbReference>
<dbReference type="PROSITE" id="PS51723">
    <property type="entry name" value="PEPTIDASE_M60"/>
    <property type="match status" value="1"/>
</dbReference>
<dbReference type="Gene3D" id="3.40.390.80">
    <property type="entry name" value="Peptidase M60, enhancin-like domain 2"/>
    <property type="match status" value="1"/>
</dbReference>
<proteinExistence type="predicted"/>
<dbReference type="Pfam" id="PF17291">
    <property type="entry name" value="M60-like_N"/>
    <property type="match status" value="1"/>
</dbReference>
<evidence type="ECO:0000313" key="4">
    <source>
        <dbReference type="Proteomes" id="UP000557566"/>
    </source>
</evidence>
<dbReference type="InterPro" id="IPR035423">
    <property type="entry name" value="M60-like_N"/>
</dbReference>
<evidence type="ECO:0000259" key="2">
    <source>
        <dbReference type="PROSITE" id="PS51723"/>
    </source>
</evidence>
<dbReference type="EMBL" id="JAAVMX010000007">
    <property type="protein sequence ID" value="KAF4506097.1"/>
    <property type="molecule type" value="Genomic_DNA"/>
</dbReference>
<dbReference type="OrthoDB" id="10260387at2759"/>
<evidence type="ECO:0000313" key="3">
    <source>
        <dbReference type="EMBL" id="KAF4506097.1"/>
    </source>
</evidence>
<dbReference type="InterPro" id="IPR042279">
    <property type="entry name" value="Pep_M60_3"/>
</dbReference>
<sequence length="524" mass="58117">MRWALFGLVLPLVAALQVRHASDGVLGLEATVEDNDMAVLESPDLHLWNLSADTSLNCPQIGPSSLNIRCEAHDVDPGTLQARWRDPATGQLEQTGQRSQTIKWTTLRYRQADASTFPQPRTITVSALPDSEDERARLRQVFQWADFVSTGFYLNPKMPLTVTVAGLSDEATNPEILVGTPGLMDPRDPNKEMAAYLVASWSLYNGQNTVSNLDGGILYIRYTYLAGQAQDHPPVNVTLEGDAAQKFPLFRQGATTDAEWLAMLAATTVPFAEVEGARVIITGFAEDAWAAARGHQKNQQGLLDTYKDIIAAMDAISGLDANAPDARDRPSPLRPIVVWAKREGGSIADAWDNRVAIRAPPAGIMWDQSLLSTSSVMWHEFGHQRQHTATWSWESLNQVTVGIYALAARRLFPDFPYVDGIIEPQVADNKGTVQNWDKAKQLRVVFGDGFYHELHRRSRRDPGQSGDAAKKHYFMTRAAEIAQTDLGAYFTKWGLHPEQRTMDDMAKRPKTTEDYTTRPVFGGT</sequence>
<evidence type="ECO:0000256" key="1">
    <source>
        <dbReference type="SAM" id="SignalP"/>
    </source>
</evidence>
<comment type="caution">
    <text evidence="3">The sequence shown here is derived from an EMBL/GenBank/DDBJ whole genome shotgun (WGS) entry which is preliminary data.</text>
</comment>
<name>A0A8H4LVX3_9HYPO</name>
<feature type="domain" description="Peptidase M60" evidence="2">
    <location>
        <begin position="145"/>
        <end position="459"/>
    </location>
</feature>
<protein>
    <recommendedName>
        <fullName evidence="2">Peptidase M60 domain-containing protein</fullName>
    </recommendedName>
</protein>
<dbReference type="Gene3D" id="1.10.390.30">
    <property type="entry name" value="Peptidase M60, enhancin-like domain 3"/>
    <property type="match status" value="1"/>
</dbReference>
<keyword evidence="1" id="KW-0732">Signal</keyword>
<dbReference type="InterPro" id="IPR031161">
    <property type="entry name" value="Peptidase_M60_dom"/>
</dbReference>
<reference evidence="3 4" key="1">
    <citation type="journal article" date="2020" name="Genome Biol. Evol.">
        <title>A new high-quality draft genome assembly of the Chinese cordyceps Ophiocordyceps sinensis.</title>
        <authorList>
            <person name="Shu R."/>
            <person name="Zhang J."/>
            <person name="Meng Q."/>
            <person name="Zhang H."/>
            <person name="Zhou G."/>
            <person name="Li M."/>
            <person name="Wu P."/>
            <person name="Zhao Y."/>
            <person name="Chen C."/>
            <person name="Qin Q."/>
        </authorList>
    </citation>
    <scope>NUCLEOTIDE SEQUENCE [LARGE SCALE GENOMIC DNA]</scope>
    <source>
        <strain evidence="3 4">IOZ07</strain>
    </source>
</reference>
<dbReference type="Proteomes" id="UP000557566">
    <property type="component" value="Unassembled WGS sequence"/>
</dbReference>
<feature type="chain" id="PRO_5034370302" description="Peptidase M60 domain-containing protein" evidence="1">
    <location>
        <begin position="16"/>
        <end position="524"/>
    </location>
</feature>
<organism evidence="3 4">
    <name type="scientific">Ophiocordyceps sinensis</name>
    <dbReference type="NCBI Taxonomy" id="72228"/>
    <lineage>
        <taxon>Eukaryota</taxon>
        <taxon>Fungi</taxon>
        <taxon>Dikarya</taxon>
        <taxon>Ascomycota</taxon>
        <taxon>Pezizomycotina</taxon>
        <taxon>Sordariomycetes</taxon>
        <taxon>Hypocreomycetidae</taxon>
        <taxon>Hypocreales</taxon>
        <taxon>Ophiocordycipitaceae</taxon>
        <taxon>Ophiocordyceps</taxon>
    </lineage>
</organism>
<feature type="signal peptide" evidence="1">
    <location>
        <begin position="1"/>
        <end position="15"/>
    </location>
</feature>
<dbReference type="SMART" id="SM01276">
    <property type="entry name" value="M60-like"/>
    <property type="match status" value="1"/>
</dbReference>